<accession>A0A1F6FP58</accession>
<dbReference type="STRING" id="1798561.A3B87_02340"/>
<evidence type="ECO:0000313" key="2">
    <source>
        <dbReference type="EMBL" id="OGG87641.1"/>
    </source>
</evidence>
<organism evidence="2 3">
    <name type="scientific">Candidatus Kuenenbacteria bacterium RIFCSPHIGHO2_02_FULL_39_13</name>
    <dbReference type="NCBI Taxonomy" id="1798561"/>
    <lineage>
        <taxon>Bacteria</taxon>
        <taxon>Candidatus Kueneniibacteriota</taxon>
    </lineage>
</organism>
<feature type="region of interest" description="Disordered" evidence="1">
    <location>
        <begin position="1"/>
        <end position="26"/>
    </location>
</feature>
<protein>
    <submittedName>
        <fullName evidence="2">Uncharacterized protein</fullName>
    </submittedName>
</protein>
<name>A0A1F6FP58_9BACT</name>
<sequence length="143" mass="17336">MSEQEKDMGYKSTASDKESEKLLTKEEQEKELEELFDVRNTAQFRVASLEVKEAWLKHIVGNKERYTKYHETWEDWLKDRGQEILSGKFDMQKTANFRQALADHKIKQAEEWLEYIEDNKDLFPQYNESWFQDRYSELKQVQE</sequence>
<proteinExistence type="predicted"/>
<comment type="caution">
    <text evidence="2">The sequence shown here is derived from an EMBL/GenBank/DDBJ whole genome shotgun (WGS) entry which is preliminary data.</text>
</comment>
<gene>
    <name evidence="2" type="ORF">A3B87_02340</name>
</gene>
<dbReference type="EMBL" id="MFMW01000004">
    <property type="protein sequence ID" value="OGG87641.1"/>
    <property type="molecule type" value="Genomic_DNA"/>
</dbReference>
<evidence type="ECO:0000313" key="3">
    <source>
        <dbReference type="Proteomes" id="UP000179136"/>
    </source>
</evidence>
<evidence type="ECO:0000256" key="1">
    <source>
        <dbReference type="SAM" id="MobiDB-lite"/>
    </source>
</evidence>
<dbReference type="AlphaFoldDB" id="A0A1F6FP58"/>
<reference evidence="2 3" key="1">
    <citation type="journal article" date="2016" name="Nat. Commun.">
        <title>Thousands of microbial genomes shed light on interconnected biogeochemical processes in an aquifer system.</title>
        <authorList>
            <person name="Anantharaman K."/>
            <person name="Brown C.T."/>
            <person name="Hug L.A."/>
            <person name="Sharon I."/>
            <person name="Castelle C.J."/>
            <person name="Probst A.J."/>
            <person name="Thomas B.C."/>
            <person name="Singh A."/>
            <person name="Wilkins M.J."/>
            <person name="Karaoz U."/>
            <person name="Brodie E.L."/>
            <person name="Williams K.H."/>
            <person name="Hubbard S.S."/>
            <person name="Banfield J.F."/>
        </authorList>
    </citation>
    <scope>NUCLEOTIDE SEQUENCE [LARGE SCALE GENOMIC DNA]</scope>
</reference>
<dbReference type="Proteomes" id="UP000179136">
    <property type="component" value="Unassembled WGS sequence"/>
</dbReference>